<dbReference type="InterPro" id="IPR013106">
    <property type="entry name" value="Ig_V-set"/>
</dbReference>
<evidence type="ECO:0000313" key="4">
    <source>
        <dbReference type="EMBL" id="KAK1801846.1"/>
    </source>
</evidence>
<dbReference type="SMART" id="SM00406">
    <property type="entry name" value="IGv"/>
    <property type="match status" value="2"/>
</dbReference>
<dbReference type="Gene3D" id="2.60.40.10">
    <property type="entry name" value="Immunoglobulins"/>
    <property type="match status" value="2"/>
</dbReference>
<dbReference type="GO" id="GO:0030154">
    <property type="term" value="P:cell differentiation"/>
    <property type="evidence" value="ECO:0007669"/>
    <property type="project" value="TreeGrafter"/>
</dbReference>
<dbReference type="PANTHER" id="PTHR44793:SF2">
    <property type="entry name" value="MATRIX REMODELING-ASSOCIATED PROTEIN 8"/>
    <property type="match status" value="1"/>
</dbReference>
<evidence type="ECO:0000313" key="5">
    <source>
        <dbReference type="Proteomes" id="UP001239994"/>
    </source>
</evidence>
<feature type="domain" description="Ig-like" evidence="3">
    <location>
        <begin position="71"/>
        <end position="205"/>
    </location>
</feature>
<dbReference type="SUPFAM" id="SSF48726">
    <property type="entry name" value="Immunoglobulin"/>
    <property type="match status" value="2"/>
</dbReference>
<evidence type="ECO:0000256" key="2">
    <source>
        <dbReference type="SAM" id="Phobius"/>
    </source>
</evidence>
<keyword evidence="2" id="KW-0812">Transmembrane</keyword>
<reference evidence="4" key="1">
    <citation type="submission" date="2023-03" db="EMBL/GenBank/DDBJ databases">
        <title>Electrophorus voltai genome.</title>
        <authorList>
            <person name="Bian C."/>
        </authorList>
    </citation>
    <scope>NUCLEOTIDE SEQUENCE</scope>
    <source>
        <strain evidence="4">CB-2022</strain>
        <tissue evidence="4">Muscle</tissue>
    </source>
</reference>
<dbReference type="GO" id="GO:0016020">
    <property type="term" value="C:membrane"/>
    <property type="evidence" value="ECO:0007669"/>
    <property type="project" value="InterPro"/>
</dbReference>
<organism evidence="4 5">
    <name type="scientific">Electrophorus voltai</name>
    <dbReference type="NCBI Taxonomy" id="2609070"/>
    <lineage>
        <taxon>Eukaryota</taxon>
        <taxon>Metazoa</taxon>
        <taxon>Chordata</taxon>
        <taxon>Craniata</taxon>
        <taxon>Vertebrata</taxon>
        <taxon>Euteleostomi</taxon>
        <taxon>Actinopterygii</taxon>
        <taxon>Neopterygii</taxon>
        <taxon>Teleostei</taxon>
        <taxon>Ostariophysi</taxon>
        <taxon>Gymnotiformes</taxon>
        <taxon>Gymnotoidei</taxon>
        <taxon>Gymnotidae</taxon>
        <taxon>Electrophorus</taxon>
    </lineage>
</organism>
<dbReference type="Pfam" id="PF08213">
    <property type="entry name" value="COX24_C"/>
    <property type="match status" value="1"/>
</dbReference>
<dbReference type="GO" id="GO:0007155">
    <property type="term" value="P:cell adhesion"/>
    <property type="evidence" value="ECO:0007669"/>
    <property type="project" value="InterPro"/>
</dbReference>
<keyword evidence="2" id="KW-0472">Membrane</keyword>
<keyword evidence="2" id="KW-1133">Transmembrane helix</keyword>
<dbReference type="AlphaFoldDB" id="A0AAD8ZMH9"/>
<evidence type="ECO:0000256" key="1">
    <source>
        <dbReference type="ARBA" id="ARBA00018734"/>
    </source>
</evidence>
<keyword evidence="5" id="KW-1185">Reference proteome</keyword>
<evidence type="ECO:0000259" key="3">
    <source>
        <dbReference type="PROSITE" id="PS50835"/>
    </source>
</evidence>
<dbReference type="EMBL" id="JAROKS010000008">
    <property type="protein sequence ID" value="KAK1801846.1"/>
    <property type="molecule type" value="Genomic_DNA"/>
</dbReference>
<comment type="caution">
    <text evidence="4">The sequence shown here is derived from an EMBL/GenBank/DDBJ whole genome shotgun (WGS) entry which is preliminary data.</text>
</comment>
<proteinExistence type="predicted"/>
<dbReference type="PROSITE" id="PS50835">
    <property type="entry name" value="IG_LIKE"/>
    <property type="match status" value="2"/>
</dbReference>
<dbReference type="PANTHER" id="PTHR44793">
    <property type="entry name" value="MATRIX REMODELING-ASSOCIATED PROTEIN 8"/>
    <property type="match status" value="1"/>
</dbReference>
<dbReference type="Proteomes" id="UP001239994">
    <property type="component" value="Unassembled WGS sequence"/>
</dbReference>
<name>A0AAD8ZMH9_9TELE</name>
<dbReference type="SMART" id="SM00409">
    <property type="entry name" value="IG"/>
    <property type="match status" value="2"/>
</dbReference>
<dbReference type="Pfam" id="PF07686">
    <property type="entry name" value="V-set"/>
    <property type="match status" value="2"/>
</dbReference>
<accession>A0AAD8ZMH9</accession>
<protein>
    <recommendedName>
        <fullName evidence="1">Matrix remodeling-associated protein 8</fullName>
    </recommendedName>
</protein>
<dbReference type="InterPro" id="IPR013177">
    <property type="entry name" value="Ribosomal_mS38_C"/>
</dbReference>
<dbReference type="GO" id="GO:0009986">
    <property type="term" value="C:cell surface"/>
    <property type="evidence" value="ECO:0007669"/>
    <property type="project" value="TreeGrafter"/>
</dbReference>
<dbReference type="InterPro" id="IPR042472">
    <property type="entry name" value="MXRA8"/>
</dbReference>
<dbReference type="InterPro" id="IPR003599">
    <property type="entry name" value="Ig_sub"/>
</dbReference>
<dbReference type="InterPro" id="IPR013783">
    <property type="entry name" value="Ig-like_fold"/>
</dbReference>
<dbReference type="InterPro" id="IPR007110">
    <property type="entry name" value="Ig-like_dom"/>
</dbReference>
<feature type="domain" description="Ig-like" evidence="3">
    <location>
        <begin position="227"/>
        <end position="337"/>
    </location>
</feature>
<sequence>MNKHKYKKLMKRTKFLRRRVKLGRMKRKQVMLSVRKSELHHLLTNIEMRSWTRSVSEMFLVLCIAVSLFTPHLWAQSSGQSVLVEARNITVQAGSKAILPCQNQRIVWRQDHLRDRQRVVHWDLNRNRPDYTTERILDMDSGGTERVYNAYNKGRVTLSKDAFTDGNFSLIIHNVDVNDKGVYTCNLHHHYCKIHQSIQIQLNVTKSSRKERRVWDGEKSVFVVLVGSSVVLPCVNRRPLWRAELQGEDQQQVVHWDFQAPGVSRDQADRLIDLYASGEKREYGPLFLPSKMNVSAAAFSVGDFSLTVADMQPSNKGLYSCHLHHQYCGLRERRVFRVIVEPAVPAPPPATPMTEAPPADPGPSQWPEHLGDELGTNMVESPHVLNVILPESRTHLLHRVGYILAICLMLLLMFIGILVTTRQCKNKALDYDLRKSARSQVTEFESQATESNNPNNPCSQSELRLDYKNNITKERVDMNNYPAPKVVDLNQEMEKLVRK</sequence>
<dbReference type="InterPro" id="IPR036179">
    <property type="entry name" value="Ig-like_dom_sf"/>
</dbReference>
<gene>
    <name evidence="4" type="ORF">P4O66_022484</name>
</gene>
<feature type="transmembrane region" description="Helical" evidence="2">
    <location>
        <begin position="400"/>
        <end position="419"/>
    </location>
</feature>